<evidence type="ECO:0000313" key="1">
    <source>
        <dbReference type="EMBL" id="TQM34640.1"/>
    </source>
</evidence>
<dbReference type="InterPro" id="IPR011335">
    <property type="entry name" value="Restrct_endonuc-II-like"/>
</dbReference>
<sequence>MGDYFDPEPAFTTGGARRAGFTRRDIDADFLDRPFHGLRSADAGVPADDVARGEQQLSAISRKALQFHAYMASHEFFSHTTAAVLWGISLPLLHDEAIHVSVCPPHRAPRGAGVHGHQLATRGVTITTRDEQDLRMTSAAVTWALLGAVLRHPYDLVAAADSVIRVDRVPGPKGRVIAPALGTVAEMASALLPKRRGVVAQRVALTRTRAGAASRPETWTRLTIVDAGLPEPETDVDVYDDSGEFIGCVDLAYRRLKIAFEYEGDHHRTEKDQWYRDLSKHEALARSGWRVVRVTARMVFVEPHILIGLARQALRERA</sequence>
<dbReference type="RefSeq" id="WP_141893075.1">
    <property type="nucleotide sequence ID" value="NZ_BAABLH010000007.1"/>
</dbReference>
<comment type="caution">
    <text evidence="1">The sequence shown here is derived from an EMBL/GenBank/DDBJ whole genome shotgun (WGS) entry which is preliminary data.</text>
</comment>
<keyword evidence="2" id="KW-1185">Reference proteome</keyword>
<protein>
    <recommendedName>
        <fullName evidence="3">DUF559 domain-containing protein</fullName>
    </recommendedName>
</protein>
<evidence type="ECO:0000313" key="2">
    <source>
        <dbReference type="Proteomes" id="UP000320235"/>
    </source>
</evidence>
<gene>
    <name evidence="1" type="ORF">FB391_0930</name>
</gene>
<proteinExistence type="predicted"/>
<organism evidence="1 2">
    <name type="scientific">Microbacterium kyungheense</name>
    <dbReference type="NCBI Taxonomy" id="1263636"/>
    <lineage>
        <taxon>Bacteria</taxon>
        <taxon>Bacillati</taxon>
        <taxon>Actinomycetota</taxon>
        <taxon>Actinomycetes</taxon>
        <taxon>Micrococcales</taxon>
        <taxon>Microbacteriaceae</taxon>
        <taxon>Microbacterium</taxon>
    </lineage>
</organism>
<dbReference type="AlphaFoldDB" id="A0A543FLA3"/>
<evidence type="ECO:0008006" key="3">
    <source>
        <dbReference type="Google" id="ProtNLM"/>
    </source>
</evidence>
<name>A0A543FLA3_9MICO</name>
<accession>A0A543FLA3</accession>
<dbReference type="Gene3D" id="3.40.960.10">
    <property type="entry name" value="VSR Endonuclease"/>
    <property type="match status" value="1"/>
</dbReference>
<dbReference type="OrthoDB" id="3173471at2"/>
<dbReference type="EMBL" id="VFPE01000001">
    <property type="protein sequence ID" value="TQM34640.1"/>
    <property type="molecule type" value="Genomic_DNA"/>
</dbReference>
<dbReference type="SUPFAM" id="SSF52980">
    <property type="entry name" value="Restriction endonuclease-like"/>
    <property type="match status" value="1"/>
</dbReference>
<reference evidence="1 2" key="1">
    <citation type="submission" date="2019-06" db="EMBL/GenBank/DDBJ databases">
        <title>Sequencing the genomes of 1000 actinobacteria strains.</title>
        <authorList>
            <person name="Klenk H.-P."/>
        </authorList>
    </citation>
    <scope>NUCLEOTIDE SEQUENCE [LARGE SCALE GENOMIC DNA]</scope>
    <source>
        <strain evidence="1 2">DSM 105492</strain>
    </source>
</reference>
<dbReference type="Proteomes" id="UP000320235">
    <property type="component" value="Unassembled WGS sequence"/>
</dbReference>